<dbReference type="PROSITE" id="PS50835">
    <property type="entry name" value="IG_LIKE"/>
    <property type="match status" value="1"/>
</dbReference>
<dbReference type="KEGG" id="cvn:111116873"/>
<dbReference type="InterPro" id="IPR013783">
    <property type="entry name" value="Ig-like_fold"/>
</dbReference>
<proteinExistence type="predicted"/>
<organism evidence="2 3">
    <name type="scientific">Crassostrea virginica</name>
    <name type="common">Eastern oyster</name>
    <dbReference type="NCBI Taxonomy" id="6565"/>
    <lineage>
        <taxon>Eukaryota</taxon>
        <taxon>Metazoa</taxon>
        <taxon>Spiralia</taxon>
        <taxon>Lophotrochozoa</taxon>
        <taxon>Mollusca</taxon>
        <taxon>Bivalvia</taxon>
        <taxon>Autobranchia</taxon>
        <taxon>Pteriomorphia</taxon>
        <taxon>Ostreida</taxon>
        <taxon>Ostreoidea</taxon>
        <taxon>Ostreidae</taxon>
        <taxon>Crassostrea</taxon>
    </lineage>
</organism>
<keyword evidence="2" id="KW-1185">Reference proteome</keyword>
<dbReference type="OrthoDB" id="6210714at2759"/>
<evidence type="ECO:0000313" key="2">
    <source>
        <dbReference type="Proteomes" id="UP000694844"/>
    </source>
</evidence>
<dbReference type="InterPro" id="IPR007110">
    <property type="entry name" value="Ig-like_dom"/>
</dbReference>
<evidence type="ECO:0000313" key="3">
    <source>
        <dbReference type="RefSeq" id="XP_022311624.1"/>
    </source>
</evidence>
<accession>A0A8B8C912</accession>
<dbReference type="InterPro" id="IPR036179">
    <property type="entry name" value="Ig-like_dom_sf"/>
</dbReference>
<dbReference type="GeneID" id="111116873"/>
<feature type="domain" description="Ig-like" evidence="1">
    <location>
        <begin position="211"/>
        <end position="307"/>
    </location>
</feature>
<evidence type="ECO:0000259" key="1">
    <source>
        <dbReference type="PROSITE" id="PS50835"/>
    </source>
</evidence>
<gene>
    <name evidence="3" type="primary">LOC111116873</name>
</gene>
<dbReference type="Proteomes" id="UP000694844">
    <property type="component" value="Chromosome 10"/>
</dbReference>
<sequence>METRFQCRTDDRPFNVPLMATEKKPKAIPNPRHEMLDGIHQITCYSRGAYLRVLLTADSKIYASALFYALDTLDTDFTISGDIISADVAFKLFDHTENGYFRESRVDFELKNVNELNNSYYFGDLAWNNGSRLEFEFSKWDLNENVNLSLTETQLNEIETKVMLTVPTNEVKRLRGRTGVSLNHDVTFRGQTFISLQYGLLLERRESLLTPFRQNDISFFDVKDVLLREGYSENLKCGANANPKTTIKMFREIENRRERLKNTERLVFPPYVDVVIFFEKVTTDMAGRYVCRATSGNNVQEVSFNVAVYPMALIAKSSVSKTFNIVTVEIEVVVPGKRNVIAQCNADYQYGDVIFKERGDDRGEFYNYTAYNTATWNSSLPSTWEGEATMANLLQEASPLVIDYSSSVDVTDKTGKNITVTFDLEMTPYPPSQIACTAFIEGSPLHEWKIININ</sequence>
<protein>
    <submittedName>
        <fullName evidence="3">Uncharacterized protein LOC111116873</fullName>
    </submittedName>
</protein>
<reference evidence="3" key="1">
    <citation type="submission" date="2025-08" db="UniProtKB">
        <authorList>
            <consortium name="RefSeq"/>
        </authorList>
    </citation>
    <scope>IDENTIFICATION</scope>
    <source>
        <tissue evidence="3">Whole sample</tissue>
    </source>
</reference>
<dbReference type="AlphaFoldDB" id="A0A8B8C912"/>
<dbReference type="SUPFAM" id="SSF48726">
    <property type="entry name" value="Immunoglobulin"/>
    <property type="match status" value="1"/>
</dbReference>
<dbReference type="RefSeq" id="XP_022311624.1">
    <property type="nucleotide sequence ID" value="XM_022455916.1"/>
</dbReference>
<dbReference type="Gene3D" id="2.60.40.10">
    <property type="entry name" value="Immunoglobulins"/>
    <property type="match status" value="1"/>
</dbReference>
<name>A0A8B8C912_CRAVI</name>